<keyword evidence="1" id="KW-0732">Signal</keyword>
<dbReference type="AlphaFoldDB" id="A0A4R4QDY9"/>
<evidence type="ECO:0000256" key="4">
    <source>
        <dbReference type="SAM" id="Phobius"/>
    </source>
</evidence>
<comment type="caution">
    <text evidence="6">The sequence shown here is derived from an EMBL/GenBank/DDBJ whole genome shotgun (WGS) entry which is preliminary data.</text>
</comment>
<name>A0A4R4QDY9_9ACTN</name>
<feature type="domain" description="LamG-like jellyroll fold" evidence="5">
    <location>
        <begin position="973"/>
        <end position="1118"/>
    </location>
</feature>
<dbReference type="InterPro" id="IPR042837">
    <property type="entry name" value="PTX3"/>
</dbReference>
<gene>
    <name evidence="6" type="ORF">E1261_05405</name>
</gene>
<accession>A0A4R4QDY9</accession>
<reference evidence="6 7" key="1">
    <citation type="submission" date="2019-03" db="EMBL/GenBank/DDBJ databases">
        <title>Draft genome sequences of novel Actinobacteria.</title>
        <authorList>
            <person name="Sahin N."/>
            <person name="Ay H."/>
            <person name="Saygin H."/>
        </authorList>
    </citation>
    <scope>NUCLEOTIDE SEQUENCE [LARGE SCALE GENOMIC DNA]</scope>
    <source>
        <strain evidence="6 7">JCM 30547</strain>
    </source>
</reference>
<dbReference type="GO" id="GO:0006955">
    <property type="term" value="P:immune response"/>
    <property type="evidence" value="ECO:0007669"/>
    <property type="project" value="InterPro"/>
</dbReference>
<feature type="region of interest" description="Disordered" evidence="3">
    <location>
        <begin position="920"/>
        <end position="941"/>
    </location>
</feature>
<dbReference type="SUPFAM" id="SSF49899">
    <property type="entry name" value="Concanavalin A-like lectins/glucanases"/>
    <property type="match status" value="2"/>
</dbReference>
<evidence type="ECO:0000313" key="7">
    <source>
        <dbReference type="Proteomes" id="UP000295075"/>
    </source>
</evidence>
<feature type="domain" description="LamG-like jellyroll fold" evidence="5">
    <location>
        <begin position="764"/>
        <end position="904"/>
    </location>
</feature>
<dbReference type="PANTHER" id="PTHR46943">
    <property type="entry name" value="PENTRAXIN-RELATED PROTEIN PTX3"/>
    <property type="match status" value="1"/>
</dbReference>
<dbReference type="SMART" id="SM00560">
    <property type="entry name" value="LamGL"/>
    <property type="match status" value="2"/>
</dbReference>
<keyword evidence="4" id="KW-0812">Transmembrane</keyword>
<dbReference type="EMBL" id="SMKA01000012">
    <property type="protein sequence ID" value="TDC33640.1"/>
    <property type="molecule type" value="Genomic_DNA"/>
</dbReference>
<proteinExistence type="predicted"/>
<keyword evidence="2" id="KW-1015">Disulfide bond</keyword>
<keyword evidence="4" id="KW-0472">Membrane</keyword>
<dbReference type="PANTHER" id="PTHR46943:SF1">
    <property type="entry name" value="PENTRAXIN-RELATED PROTEIN PTX3"/>
    <property type="match status" value="1"/>
</dbReference>
<evidence type="ECO:0000259" key="5">
    <source>
        <dbReference type="SMART" id="SM00560"/>
    </source>
</evidence>
<evidence type="ECO:0000313" key="6">
    <source>
        <dbReference type="EMBL" id="TDC33640.1"/>
    </source>
</evidence>
<evidence type="ECO:0000256" key="3">
    <source>
        <dbReference type="SAM" id="MobiDB-lite"/>
    </source>
</evidence>
<protein>
    <submittedName>
        <fullName evidence="6">LamG domain-containing protein</fullName>
    </submittedName>
</protein>
<sequence>MPTLSHRCRVAGAGRSRRRSRLPKVAWGVAMSCVLAFLGGCLVVVTSTPAASATVSDEASTVLGEAQAQNVAARTRRQVEVGTLTTETGQVFANPDGSFTRHESALPVRVHGSSGWVPVNMTLRARADGTVAPIAGPLDLAFSGGGEMPLVQLRQDGRELAVGWPGKLPQPVLSGETATYREVFPGVDLVLTASTAGLSQILVVKNAAAAANPALGSLPYRLTTKGLVVRSTAAGLTATDPAGEVVFSGPAPYMWDSSGRGSAVQPGGRVTAVGARVAGDQLSLVPDRALLNAKTTRFPVYIDPSWSGVKQAWTQVWSNYPTTSFYNGANLGTSEKVARVGYDSTDKKRTRSFFQFDTSGVKYKHILKATLQTASNWSWSCTVREVQVWATNPISSATTWKNQPTWAYQMEKKSFAKGFSSSSCPAGGVEFNVTSQITNAAANGWSNVTQGLRTSTTAETNNDTYSWKKFANNPSITIDYNTIPDSPANLTTEGSASCVTGPDRLVVSTVTPTLRATLHDVDNSVQAHFEWWTADGTAPAGEYVSPVVAGATPTVVATSVPSGAFGNGVVGKWRVRAEDGIDVSAWSPWCEFAVDDAAPEAPTAVSSGFPDNGSGDAVMGTSLPVTFGANGESDVVKYEYTLNGTSTALNLTATPSQPGAEAAISVVPDRYVNWLHVRSVDAGGNRSAVVTAVFYAAPAPGPVADWGLDETGDGTVAVDSAPGRHSATLAGGASWGDGRQGGALTLNGTTGYAATTASVVNTSNSLSVSGWVRLTDISHNAVVATQVGSQAGAFTLSYSSSSRRWIFQRTSADVASPTYTKAISTTVPAADGRWVHLTGVYDAPSAQIRLYVNGVLEATTAYTTPWSAAGSFQIGRSKVNGVYGEYWPGDLDQLQVHNRVLLPGEIQQVARRDGHWLMDESSGTTAGDTAGAHPASWSASGASRVAGKTGNAVQLNGTTGVLTASGPAVRTDGSFTVAAWVKPSAVGKNEVVISQDGSQVSGFRLGYVWDDLYGGYRWSVAMPVADSVSAEVHTAVGPFDEPVAGQWTHVAGVYDAKDQTLRLYVGGQFVAETYHRSAWNAAGAARFGAGWTSAAGLRDFFTGAIDDVQMHSGVLTDQQIADLYLPSQL</sequence>
<organism evidence="6 7">
    <name type="scientific">Kribbella albertanoniae</name>
    <dbReference type="NCBI Taxonomy" id="1266829"/>
    <lineage>
        <taxon>Bacteria</taxon>
        <taxon>Bacillati</taxon>
        <taxon>Actinomycetota</taxon>
        <taxon>Actinomycetes</taxon>
        <taxon>Propionibacteriales</taxon>
        <taxon>Kribbellaceae</taxon>
        <taxon>Kribbella</taxon>
    </lineage>
</organism>
<keyword evidence="7" id="KW-1185">Reference proteome</keyword>
<evidence type="ECO:0000256" key="1">
    <source>
        <dbReference type="ARBA" id="ARBA00022729"/>
    </source>
</evidence>
<dbReference type="Gene3D" id="2.60.120.200">
    <property type="match status" value="2"/>
</dbReference>
<keyword evidence="4" id="KW-1133">Transmembrane helix</keyword>
<dbReference type="OrthoDB" id="9762066at2"/>
<dbReference type="InterPro" id="IPR006558">
    <property type="entry name" value="LamG-like"/>
</dbReference>
<dbReference type="Pfam" id="PF13385">
    <property type="entry name" value="Laminin_G_3"/>
    <property type="match status" value="2"/>
</dbReference>
<dbReference type="Proteomes" id="UP000295075">
    <property type="component" value="Unassembled WGS sequence"/>
</dbReference>
<dbReference type="InterPro" id="IPR013320">
    <property type="entry name" value="ConA-like_dom_sf"/>
</dbReference>
<evidence type="ECO:0000256" key="2">
    <source>
        <dbReference type="ARBA" id="ARBA00023157"/>
    </source>
</evidence>
<feature type="transmembrane region" description="Helical" evidence="4">
    <location>
        <begin position="25"/>
        <end position="45"/>
    </location>
</feature>